<reference evidence="2 3" key="1">
    <citation type="submission" date="2018-01" db="EMBL/GenBank/DDBJ databases">
        <title>Complete and assembled Genome of Pantoea calida DSM22759T.</title>
        <authorList>
            <person name="Stevens M.J.A."/>
            <person name="Zurfluh K."/>
            <person name="Stephan R."/>
        </authorList>
    </citation>
    <scope>NUCLEOTIDE SEQUENCE [LARGE SCALE GENOMIC DNA]</scope>
    <source>
        <strain evidence="2 3">DSM 22759</strain>
    </source>
</reference>
<keyword evidence="3" id="KW-1185">Reference proteome</keyword>
<dbReference type="NCBIfam" id="TIGR01414">
    <property type="entry name" value="autotrans_barl"/>
    <property type="match status" value="1"/>
</dbReference>
<gene>
    <name evidence="2" type="ORF">C2E16_00310</name>
</gene>
<dbReference type="InterPro" id="IPR050909">
    <property type="entry name" value="Bact_Autotransporter_VF"/>
</dbReference>
<dbReference type="InterPro" id="IPR036709">
    <property type="entry name" value="Autotransporte_beta_dom_sf"/>
</dbReference>
<protein>
    <recommendedName>
        <fullName evidence="1">Autotransporter domain-containing protein</fullName>
    </recommendedName>
</protein>
<proteinExistence type="predicted"/>
<feature type="domain" description="Autotransporter" evidence="1">
    <location>
        <begin position="1"/>
        <end position="275"/>
    </location>
</feature>
<dbReference type="InterPro" id="IPR006315">
    <property type="entry name" value="OM_autotransptr_brl_dom"/>
</dbReference>
<dbReference type="Gene3D" id="2.40.128.130">
    <property type="entry name" value="Autotransporter beta-domain"/>
    <property type="match status" value="1"/>
</dbReference>
<dbReference type="InterPro" id="IPR005546">
    <property type="entry name" value="Autotransporte_beta"/>
</dbReference>
<evidence type="ECO:0000259" key="1">
    <source>
        <dbReference type="PROSITE" id="PS51208"/>
    </source>
</evidence>
<name>A0ABN5H519_9GAMM</name>
<organism evidence="2 3">
    <name type="scientific">Mixta calida</name>
    <dbReference type="NCBI Taxonomy" id="665913"/>
    <lineage>
        <taxon>Bacteria</taxon>
        <taxon>Pseudomonadati</taxon>
        <taxon>Pseudomonadota</taxon>
        <taxon>Gammaproteobacteria</taxon>
        <taxon>Enterobacterales</taxon>
        <taxon>Erwiniaceae</taxon>
        <taxon>Mixta</taxon>
    </lineage>
</organism>
<dbReference type="SUPFAM" id="SSF103515">
    <property type="entry name" value="Autotransporter"/>
    <property type="match status" value="1"/>
</dbReference>
<accession>A0ABN5H519</accession>
<dbReference type="PROSITE" id="PS51208">
    <property type="entry name" value="AUTOTRANSPORTER"/>
    <property type="match status" value="1"/>
</dbReference>
<evidence type="ECO:0000313" key="2">
    <source>
        <dbReference type="EMBL" id="AUY23501.1"/>
    </source>
</evidence>
<dbReference type="SMART" id="SM00869">
    <property type="entry name" value="Autotransporter"/>
    <property type="match status" value="1"/>
</dbReference>
<dbReference type="Proteomes" id="UP000237673">
    <property type="component" value="Chromosome"/>
</dbReference>
<dbReference type="PANTHER" id="PTHR12338:SF5">
    <property type="entry name" value="ANTIGEN 43-RELATED"/>
    <property type="match status" value="1"/>
</dbReference>
<dbReference type="Pfam" id="PF03797">
    <property type="entry name" value="Autotransporter"/>
    <property type="match status" value="1"/>
</dbReference>
<dbReference type="EMBL" id="CP026378">
    <property type="protein sequence ID" value="AUY23501.1"/>
    <property type="molecule type" value="Genomic_DNA"/>
</dbReference>
<sequence>MRQAGGHNRTYMADQLEAQSNRYTIQLGGDLIQQELGGGSLHIGPMFGYGHQSTNIRSTVNHYSSDSSISGYSVGAYATWFANQDRNTGLWLDSWVQYNWFNSSVSGEGLWTEKYHTQGVSASLEAGYGWKALERTGKNQRTYGFYLQPHAQFIFNGLKTVHLVEQNGTQVVANKNTNVISRIGVRGWITESKQPGESNLKPYVELNWLYNSDPFRVNLNQVDVEQNSGRNLAELKTGVEGKISDNFHINGSVALQHGRYHYQDASLMLGAKYTF</sequence>
<evidence type="ECO:0000313" key="3">
    <source>
        <dbReference type="Proteomes" id="UP000237673"/>
    </source>
</evidence>
<dbReference type="PANTHER" id="PTHR12338">
    <property type="entry name" value="AUTOTRANSPORTER"/>
    <property type="match status" value="1"/>
</dbReference>